<reference evidence="2" key="1">
    <citation type="journal article" date="2014" name="BMC Genomics">
        <title>Characterizing the developmental transcriptome of the oriental fruit fly, Bactrocera dorsalis (Diptera: Tephritidae) through comparative genomic analysis with Drosophila melanogaster utilizing modENCODE datasets.</title>
        <authorList>
            <person name="Geib S.M."/>
            <person name="Calla B."/>
            <person name="Hall B."/>
            <person name="Hou S."/>
            <person name="Manoukis N.C."/>
        </authorList>
    </citation>
    <scope>NUCLEOTIDE SEQUENCE</scope>
    <source>
        <strain evidence="2">Punador</strain>
    </source>
</reference>
<feature type="chain" id="PRO_5044538567" description="Chitin-binding type-2 domain-containing protein" evidence="1">
    <location>
        <begin position="27"/>
        <end position="162"/>
    </location>
</feature>
<evidence type="ECO:0008006" key="3">
    <source>
        <dbReference type="Google" id="ProtNLM"/>
    </source>
</evidence>
<dbReference type="EMBL" id="GAKP01004202">
    <property type="protein sequence ID" value="JAC54750.1"/>
    <property type="molecule type" value="Transcribed_RNA"/>
</dbReference>
<dbReference type="GeneID" id="105222544"/>
<dbReference type="OrthoDB" id="7898081at2759"/>
<evidence type="ECO:0000313" key="2">
    <source>
        <dbReference type="EMBL" id="JAC54750.1"/>
    </source>
</evidence>
<accession>A0A034WKU6</accession>
<dbReference type="RefSeq" id="XP_011198206.2">
    <property type="nucleotide sequence ID" value="XM_011199904.4"/>
</dbReference>
<proteinExistence type="predicted"/>
<keyword evidence="1" id="KW-0732">Signal</keyword>
<sequence>MSGINMNKVAILLACLFGITVTAITAVDDTSCLYQDELWGTDDGTKFYFCDQDTNTSVIQDCPDETFFVRNATLTGCIPIALMDPNCVYTAEVGACSGINVTQPQPSTDPTKFYLCTSEGATPLLLPCADSKAFVKQDGYLGCFDWTEWRALRNCYTLTNQI</sequence>
<dbReference type="AlphaFoldDB" id="A0A034WKU6"/>
<feature type="signal peptide" evidence="1">
    <location>
        <begin position="1"/>
        <end position="26"/>
    </location>
</feature>
<dbReference type="KEGG" id="bdr:105222544"/>
<evidence type="ECO:0000256" key="1">
    <source>
        <dbReference type="SAM" id="SignalP"/>
    </source>
</evidence>
<organism evidence="2">
    <name type="scientific">Bactrocera dorsalis</name>
    <name type="common">Oriental fruit fly</name>
    <name type="synonym">Dacus dorsalis</name>
    <dbReference type="NCBI Taxonomy" id="27457"/>
    <lineage>
        <taxon>Eukaryota</taxon>
        <taxon>Metazoa</taxon>
        <taxon>Ecdysozoa</taxon>
        <taxon>Arthropoda</taxon>
        <taxon>Hexapoda</taxon>
        <taxon>Insecta</taxon>
        <taxon>Pterygota</taxon>
        <taxon>Neoptera</taxon>
        <taxon>Endopterygota</taxon>
        <taxon>Diptera</taxon>
        <taxon>Brachycera</taxon>
        <taxon>Muscomorpha</taxon>
        <taxon>Tephritoidea</taxon>
        <taxon>Tephritidae</taxon>
        <taxon>Bactrocera</taxon>
        <taxon>Bactrocera</taxon>
    </lineage>
</organism>
<name>A0A034WKU6_BACDO</name>
<protein>
    <recommendedName>
        <fullName evidence="3">Chitin-binding type-2 domain-containing protein</fullName>
    </recommendedName>
</protein>